<accession>A0A6V7HI27</accession>
<keyword evidence="3" id="KW-1185">Reference proteome</keyword>
<reference evidence="2" key="1">
    <citation type="submission" date="2020-07" db="EMBL/GenBank/DDBJ databases">
        <authorList>
            <person name="Nazaruddin N."/>
        </authorList>
    </citation>
    <scope>NUCLEOTIDE SEQUENCE</scope>
</reference>
<evidence type="ECO:0000313" key="3">
    <source>
        <dbReference type="Proteomes" id="UP000752696"/>
    </source>
</evidence>
<sequence>LLLSPLLHLLQAVQENGRTQVGQLRRYFEHPVDRQLATKGSDLDRWQRPRHSRRTETWRWVERWTLDWPWQSPRSARLDCRWRAATPLSSSLDARVSSNLQRERTTLRDVVKLHSSVTDPGSKARNQEHYQNP</sequence>
<feature type="region of interest" description="Disordered" evidence="1">
    <location>
        <begin position="113"/>
        <end position="133"/>
    </location>
</feature>
<evidence type="ECO:0000256" key="1">
    <source>
        <dbReference type="SAM" id="MobiDB-lite"/>
    </source>
</evidence>
<dbReference type="EMBL" id="CAJDYZ010011773">
    <property type="protein sequence ID" value="CAD1479989.1"/>
    <property type="molecule type" value="Genomic_DNA"/>
</dbReference>
<protein>
    <submittedName>
        <fullName evidence="2">Uncharacterized protein</fullName>
    </submittedName>
</protein>
<dbReference type="AlphaFoldDB" id="A0A6V7HI27"/>
<dbReference type="Proteomes" id="UP000752696">
    <property type="component" value="Unassembled WGS sequence"/>
</dbReference>
<feature type="non-terminal residue" evidence="2">
    <location>
        <position position="1"/>
    </location>
</feature>
<proteinExistence type="predicted"/>
<evidence type="ECO:0000313" key="2">
    <source>
        <dbReference type="EMBL" id="CAD1479989.1"/>
    </source>
</evidence>
<name>A0A6V7HI27_9HYME</name>
<comment type="caution">
    <text evidence="2">The sequence shown here is derived from an EMBL/GenBank/DDBJ whole genome shotgun (WGS) entry which is preliminary data.</text>
</comment>
<organism evidence="2 3">
    <name type="scientific">Heterotrigona itama</name>
    <dbReference type="NCBI Taxonomy" id="395501"/>
    <lineage>
        <taxon>Eukaryota</taxon>
        <taxon>Metazoa</taxon>
        <taxon>Ecdysozoa</taxon>
        <taxon>Arthropoda</taxon>
        <taxon>Hexapoda</taxon>
        <taxon>Insecta</taxon>
        <taxon>Pterygota</taxon>
        <taxon>Neoptera</taxon>
        <taxon>Endopterygota</taxon>
        <taxon>Hymenoptera</taxon>
        <taxon>Apocrita</taxon>
        <taxon>Aculeata</taxon>
        <taxon>Apoidea</taxon>
        <taxon>Anthophila</taxon>
        <taxon>Apidae</taxon>
        <taxon>Heterotrigona</taxon>
    </lineage>
</organism>
<gene>
    <name evidence="2" type="ORF">MHI_LOCUS892198</name>
</gene>